<dbReference type="EMBL" id="AESD01000152">
    <property type="protein sequence ID" value="EHJ14370.1"/>
    <property type="molecule type" value="Genomic_DNA"/>
</dbReference>
<evidence type="ECO:0000313" key="1">
    <source>
        <dbReference type="EMBL" id="EHJ14370.1"/>
    </source>
</evidence>
<protein>
    <submittedName>
        <fullName evidence="1">Uncharacterized protein</fullName>
    </submittedName>
</protein>
<comment type="caution">
    <text evidence="1">The sequence shown here is derived from an EMBL/GenBank/DDBJ whole genome shotgun (WGS) entry which is preliminary data.</text>
</comment>
<dbReference type="AlphaFoldDB" id="G5J0A9"/>
<accession>G5J0A9</accession>
<name>G5J0A9_CROWT</name>
<sequence>MELFLLLKKPQGKPPHLISVYMFYFSRDRTSSPIPFKKKPKRYKGWMFY</sequence>
<dbReference type="Proteomes" id="UP000003477">
    <property type="component" value="Unassembled WGS sequence"/>
</dbReference>
<proteinExistence type="predicted"/>
<organism evidence="1 2">
    <name type="scientific">Crocosphaera watsonii WH 0003</name>
    <dbReference type="NCBI Taxonomy" id="423471"/>
    <lineage>
        <taxon>Bacteria</taxon>
        <taxon>Bacillati</taxon>
        <taxon>Cyanobacteriota</taxon>
        <taxon>Cyanophyceae</taxon>
        <taxon>Oscillatoriophycideae</taxon>
        <taxon>Chroococcales</taxon>
        <taxon>Aphanothecaceae</taxon>
        <taxon>Crocosphaera</taxon>
    </lineage>
</organism>
<evidence type="ECO:0000313" key="2">
    <source>
        <dbReference type="Proteomes" id="UP000003477"/>
    </source>
</evidence>
<dbReference type="PATRIC" id="fig|423471.3.peg.873"/>
<reference evidence="1 2" key="1">
    <citation type="journal article" date="2011" name="Front. Microbiol.">
        <title>Two Strains of Crocosphaera watsonii with Highly Conserved Genomes are Distinguished by Strain-Specific Features.</title>
        <authorList>
            <person name="Bench S.R."/>
            <person name="Ilikchyan I.N."/>
            <person name="Tripp H.J."/>
            <person name="Zehr J.P."/>
        </authorList>
    </citation>
    <scope>NUCLEOTIDE SEQUENCE [LARGE SCALE GENOMIC DNA]</scope>
    <source>
        <strain evidence="1 2">WH 0003</strain>
    </source>
</reference>
<gene>
    <name evidence="1" type="ORF">CWATWH0003_0946</name>
</gene>